<evidence type="ECO:0000256" key="3">
    <source>
        <dbReference type="ARBA" id="ARBA00010044"/>
    </source>
</evidence>
<dbReference type="GO" id="GO:0046872">
    <property type="term" value="F:metal ion binding"/>
    <property type="evidence" value="ECO:0007669"/>
    <property type="project" value="UniProtKB-KW"/>
</dbReference>
<keyword evidence="13" id="KW-0482">Metalloprotease</keyword>
<keyword evidence="6" id="KW-0812">Transmembrane</keyword>
<protein>
    <submittedName>
        <fullName evidence="18">Predicted protein</fullName>
    </submittedName>
</protein>
<feature type="region of interest" description="Disordered" evidence="16">
    <location>
        <begin position="864"/>
        <end position="941"/>
    </location>
</feature>
<dbReference type="GO" id="GO:0016887">
    <property type="term" value="F:ATP hydrolysis activity"/>
    <property type="evidence" value="ECO:0007669"/>
    <property type="project" value="InterPro"/>
</dbReference>
<dbReference type="PANTHER" id="PTHR23076:SF97">
    <property type="entry name" value="ATP-DEPENDENT ZINC METALLOPROTEASE YME1L1"/>
    <property type="match status" value="1"/>
</dbReference>
<dbReference type="InterPro" id="IPR041569">
    <property type="entry name" value="AAA_lid_3"/>
</dbReference>
<comment type="cofactor">
    <cofactor evidence="1">
        <name>Zn(2+)</name>
        <dbReference type="ChEBI" id="CHEBI:29105"/>
    </cofactor>
</comment>
<evidence type="ECO:0000256" key="9">
    <source>
        <dbReference type="ARBA" id="ARBA00022801"/>
    </source>
</evidence>
<dbReference type="GeneID" id="9680587"/>
<dbReference type="SUPFAM" id="SSF140990">
    <property type="entry name" value="FtsH protease domain-like"/>
    <property type="match status" value="1"/>
</dbReference>
<dbReference type="InterPro" id="IPR005936">
    <property type="entry name" value="FtsH"/>
</dbReference>
<dbReference type="InterPro" id="IPR003960">
    <property type="entry name" value="ATPase_AAA_CS"/>
</dbReference>
<accession>C1MIK8</accession>
<feature type="compositionally biased region" description="Basic and acidic residues" evidence="16">
    <location>
        <begin position="408"/>
        <end position="427"/>
    </location>
</feature>
<dbReference type="InterPro" id="IPR003593">
    <property type="entry name" value="AAA+_ATPase"/>
</dbReference>
<keyword evidence="19" id="KW-1185">Reference proteome</keyword>
<dbReference type="STRING" id="564608.C1MIK8"/>
<dbReference type="Gene3D" id="1.10.8.60">
    <property type="match status" value="1"/>
</dbReference>
<evidence type="ECO:0000256" key="12">
    <source>
        <dbReference type="ARBA" id="ARBA00022989"/>
    </source>
</evidence>
<evidence type="ECO:0000256" key="7">
    <source>
        <dbReference type="ARBA" id="ARBA00022723"/>
    </source>
</evidence>
<evidence type="ECO:0000256" key="13">
    <source>
        <dbReference type="ARBA" id="ARBA00023049"/>
    </source>
</evidence>
<feature type="region of interest" description="Disordered" evidence="16">
    <location>
        <begin position="367"/>
        <end position="427"/>
    </location>
</feature>
<dbReference type="Gene3D" id="1.20.58.760">
    <property type="entry name" value="Peptidase M41"/>
    <property type="match status" value="1"/>
</dbReference>
<dbReference type="Pfam" id="PF17862">
    <property type="entry name" value="AAA_lid_3"/>
    <property type="match status" value="1"/>
</dbReference>
<evidence type="ECO:0000256" key="1">
    <source>
        <dbReference type="ARBA" id="ARBA00001947"/>
    </source>
</evidence>
<dbReference type="GO" id="GO:0031966">
    <property type="term" value="C:mitochondrial membrane"/>
    <property type="evidence" value="ECO:0007669"/>
    <property type="project" value="UniProtKB-SubCell"/>
</dbReference>
<keyword evidence="10" id="KW-0862">Zinc</keyword>
<comment type="similarity">
    <text evidence="4">In the N-terminal section; belongs to the AAA ATPase family.</text>
</comment>
<dbReference type="Pfam" id="PF01434">
    <property type="entry name" value="Peptidase_M41"/>
    <property type="match status" value="1"/>
</dbReference>
<evidence type="ECO:0000313" key="19">
    <source>
        <dbReference type="Proteomes" id="UP000001876"/>
    </source>
</evidence>
<dbReference type="GO" id="GO:0005524">
    <property type="term" value="F:ATP binding"/>
    <property type="evidence" value="ECO:0007669"/>
    <property type="project" value="UniProtKB-KW"/>
</dbReference>
<keyword evidence="11" id="KW-0067">ATP-binding</keyword>
<dbReference type="PROSITE" id="PS00674">
    <property type="entry name" value="AAA"/>
    <property type="match status" value="1"/>
</dbReference>
<keyword evidence="7" id="KW-0479">Metal-binding</keyword>
<dbReference type="EMBL" id="GG663735">
    <property type="protein sequence ID" value="EEH60399.1"/>
    <property type="molecule type" value="Genomic_DNA"/>
</dbReference>
<evidence type="ECO:0000256" key="8">
    <source>
        <dbReference type="ARBA" id="ARBA00022741"/>
    </source>
</evidence>
<evidence type="ECO:0000313" key="18">
    <source>
        <dbReference type="EMBL" id="EEH60399.1"/>
    </source>
</evidence>
<dbReference type="SMART" id="SM00382">
    <property type="entry name" value="AAA"/>
    <property type="match status" value="1"/>
</dbReference>
<feature type="compositionally biased region" description="Basic and acidic residues" evidence="16">
    <location>
        <begin position="898"/>
        <end position="910"/>
    </location>
</feature>
<dbReference type="CDD" id="cd19501">
    <property type="entry name" value="RecA-like_FtsH"/>
    <property type="match status" value="1"/>
</dbReference>
<dbReference type="FunFam" id="1.10.8.60:FF:000001">
    <property type="entry name" value="ATP-dependent zinc metalloprotease FtsH"/>
    <property type="match status" value="1"/>
</dbReference>
<dbReference type="GO" id="GO:0004222">
    <property type="term" value="F:metalloendopeptidase activity"/>
    <property type="evidence" value="ECO:0007669"/>
    <property type="project" value="InterPro"/>
</dbReference>
<evidence type="ECO:0000256" key="10">
    <source>
        <dbReference type="ARBA" id="ARBA00022833"/>
    </source>
</evidence>
<dbReference type="GO" id="GO:0006508">
    <property type="term" value="P:proteolysis"/>
    <property type="evidence" value="ECO:0007669"/>
    <property type="project" value="UniProtKB-KW"/>
</dbReference>
<dbReference type="PANTHER" id="PTHR23076">
    <property type="entry name" value="METALLOPROTEASE M41 FTSH"/>
    <property type="match status" value="1"/>
</dbReference>
<dbReference type="FunFam" id="3.40.50.300:FF:000195">
    <property type="entry name" value="ATP-dependent zinc metalloprotease FTSH 11"/>
    <property type="match status" value="1"/>
</dbReference>
<dbReference type="AlphaFoldDB" id="C1MIK8"/>
<feature type="compositionally biased region" description="Basic and acidic residues" evidence="16">
    <location>
        <begin position="932"/>
        <end position="941"/>
    </location>
</feature>
<feature type="compositionally biased region" description="Basic and acidic residues" evidence="16">
    <location>
        <begin position="134"/>
        <end position="143"/>
    </location>
</feature>
<evidence type="ECO:0000256" key="6">
    <source>
        <dbReference type="ARBA" id="ARBA00022692"/>
    </source>
</evidence>
<keyword evidence="8" id="KW-0547">Nucleotide-binding</keyword>
<keyword evidence="15" id="KW-0472">Membrane</keyword>
<evidence type="ECO:0000259" key="17">
    <source>
        <dbReference type="SMART" id="SM00382"/>
    </source>
</evidence>
<dbReference type="InterPro" id="IPR027417">
    <property type="entry name" value="P-loop_NTPase"/>
</dbReference>
<feature type="compositionally biased region" description="Basic and acidic residues" evidence="16">
    <location>
        <begin position="102"/>
        <end position="111"/>
    </location>
</feature>
<dbReference type="RefSeq" id="XP_003055147.1">
    <property type="nucleotide sequence ID" value="XM_003055101.1"/>
</dbReference>
<sequence length="941" mass="98319">MSSRRIGPRAPVAAAAISAGVSRSDENPPLASVFSFAAACRSSRNLSSLAACFAKNSIARSGSAAAASFAYAAPPLLPLPLPTCGADYLDAEESGDGEKEEENTTAKEKDAAVAASEDATSSSNEADAADADAEEKKKPDDKKGKGKGGGLFGWLPFASVPSKAQEAHLAACRDAADAEPDNFVRQDALLRELVSAERYRDVVERFESRSHASGPGSVVAYLTSLGKLDLLDRFDMKTPPPAQLSMAAATVMKREKLTAEQAAEAVAEAVAIGAATKSELPTLLRDLSKRAEGRNGVIKVPRGASAAAPLHVVIGDGYGGSSFGPDGGGQRAKGNGVVNFIFYGVMACVLGSAGMSAMKTHAANVNKGGDASASASARGGASSSSSSSNSLMPGKPSLPALGGAGRAGGDDAQKKGEGSSFDPKEYNKDALPEKSVKTFKDVLGCDEAKEELQEIVEYLKNPDLFTRLGGKLPKGVLLSGPPGTGKTLLARAVAGEAGVPFFYRAGSEFEEMFVGVGSKRVRQLFAAAKKKTPCIVFIDEIDAVGTSRKAFETQSRKTLNQLLTEMDGFEQNEGIIVIAATNIPEQLDPALTRPGRFDRLIHVPNPDIGGRREILRHYLADKPVALDVDVETLARGTAGFSGAELFNLVNIAAVQAAVAGETVIDAARLEWAKDRIVMGVERKSAVLTEESKRLTAYHEAGHAIVALRTPGAMPVHKATIVPRGSALGMVTQLPDKDETSITRRQLLARLDVCMGGRVAEELIFGKDEVTTGALSDLQQATRLATYMVGEVGLSSLVGPVHVDSMSKGGRRATEALVDKEVVQLLRDSHARVTKLLTRHSQDLHTLSADLLQRETLTGDEIRVTLKMPPASKPTPPASKKKSSDAADGGGGVGVGAKDAGEEAKKEKDGDGDAIADGLVGIPGLLPGIEPVDSEKETKVTA</sequence>
<feature type="domain" description="AAA+ ATPase" evidence="17">
    <location>
        <begin position="472"/>
        <end position="607"/>
    </location>
</feature>
<evidence type="ECO:0000256" key="16">
    <source>
        <dbReference type="SAM" id="MobiDB-lite"/>
    </source>
</evidence>
<reference evidence="18 19" key="1">
    <citation type="journal article" date="2009" name="Science">
        <title>Green evolution and dynamic adaptations revealed by genomes of the marine picoeukaryotes Micromonas.</title>
        <authorList>
            <person name="Worden A.Z."/>
            <person name="Lee J.H."/>
            <person name="Mock T."/>
            <person name="Rouze P."/>
            <person name="Simmons M.P."/>
            <person name="Aerts A.L."/>
            <person name="Allen A.E."/>
            <person name="Cuvelier M.L."/>
            <person name="Derelle E."/>
            <person name="Everett M.V."/>
            <person name="Foulon E."/>
            <person name="Grimwood J."/>
            <person name="Gundlach H."/>
            <person name="Henrissat B."/>
            <person name="Napoli C."/>
            <person name="McDonald S.M."/>
            <person name="Parker M.S."/>
            <person name="Rombauts S."/>
            <person name="Salamov A."/>
            <person name="Von Dassow P."/>
            <person name="Badger J.H."/>
            <person name="Coutinho P.M."/>
            <person name="Demir E."/>
            <person name="Dubchak I."/>
            <person name="Gentemann C."/>
            <person name="Eikrem W."/>
            <person name="Gready J.E."/>
            <person name="John U."/>
            <person name="Lanier W."/>
            <person name="Lindquist E.A."/>
            <person name="Lucas S."/>
            <person name="Mayer K.F."/>
            <person name="Moreau H."/>
            <person name="Not F."/>
            <person name="Otillar R."/>
            <person name="Panaud O."/>
            <person name="Pangilinan J."/>
            <person name="Paulsen I."/>
            <person name="Piegu B."/>
            <person name="Poliakov A."/>
            <person name="Robbens S."/>
            <person name="Schmutz J."/>
            <person name="Toulza E."/>
            <person name="Wyss T."/>
            <person name="Zelensky A."/>
            <person name="Zhou K."/>
            <person name="Armbrust E.V."/>
            <person name="Bhattacharya D."/>
            <person name="Goodenough U.W."/>
            <person name="Van de Peer Y."/>
            <person name="Grigoriev I.V."/>
        </authorList>
    </citation>
    <scope>NUCLEOTIDE SEQUENCE [LARGE SCALE GENOMIC DNA]</scope>
    <source>
        <strain evidence="18 19">CCMP1545</strain>
    </source>
</reference>
<comment type="subcellular location">
    <subcellularLocation>
        <location evidence="2">Mitochondrion membrane</location>
    </subcellularLocation>
</comment>
<dbReference type="InterPro" id="IPR000642">
    <property type="entry name" value="Peptidase_M41"/>
</dbReference>
<feature type="compositionally biased region" description="Acidic residues" evidence="16">
    <location>
        <begin position="89"/>
        <end position="101"/>
    </location>
</feature>
<feature type="compositionally biased region" description="Low complexity" evidence="16">
    <location>
        <begin position="912"/>
        <end position="930"/>
    </location>
</feature>
<dbReference type="GO" id="GO:0045037">
    <property type="term" value="P:protein import into chloroplast stroma"/>
    <property type="evidence" value="ECO:0007669"/>
    <property type="project" value="TreeGrafter"/>
</dbReference>
<feature type="compositionally biased region" description="Low complexity" evidence="16">
    <location>
        <begin position="368"/>
        <end position="390"/>
    </location>
</feature>
<gene>
    <name evidence="18" type="ORF">MICPUCDRAFT_46348</name>
</gene>
<dbReference type="SUPFAM" id="SSF52540">
    <property type="entry name" value="P-loop containing nucleoside triphosphate hydrolases"/>
    <property type="match status" value="1"/>
</dbReference>
<keyword evidence="12" id="KW-1133">Transmembrane helix</keyword>
<dbReference type="InterPro" id="IPR003959">
    <property type="entry name" value="ATPase_AAA_core"/>
</dbReference>
<evidence type="ECO:0000256" key="15">
    <source>
        <dbReference type="ARBA" id="ARBA00023136"/>
    </source>
</evidence>
<comment type="similarity">
    <text evidence="3">In the C-terminal section; belongs to the peptidase M41 family.</text>
</comment>
<dbReference type="OMA" id="RIVMGVE"/>
<dbReference type="FunFam" id="1.20.58.760:FF:000002">
    <property type="entry name" value="ATP-dependent zinc metalloprotease FtsH"/>
    <property type="match status" value="1"/>
</dbReference>
<organism evidence="19">
    <name type="scientific">Micromonas pusilla (strain CCMP1545)</name>
    <name type="common">Picoplanktonic green alga</name>
    <dbReference type="NCBI Taxonomy" id="564608"/>
    <lineage>
        <taxon>Eukaryota</taxon>
        <taxon>Viridiplantae</taxon>
        <taxon>Chlorophyta</taxon>
        <taxon>Mamiellophyceae</taxon>
        <taxon>Mamiellales</taxon>
        <taxon>Mamiellaceae</taxon>
        <taxon>Micromonas</taxon>
    </lineage>
</organism>
<dbReference type="GO" id="GO:0009507">
    <property type="term" value="C:chloroplast"/>
    <property type="evidence" value="ECO:0007669"/>
    <property type="project" value="TreeGrafter"/>
</dbReference>
<dbReference type="KEGG" id="mpp:MICPUCDRAFT_46348"/>
<evidence type="ECO:0000256" key="4">
    <source>
        <dbReference type="ARBA" id="ARBA00010550"/>
    </source>
</evidence>
<dbReference type="OrthoDB" id="1413014at2759"/>
<proteinExistence type="inferred from homology"/>
<evidence type="ECO:0000256" key="5">
    <source>
        <dbReference type="ARBA" id="ARBA00022670"/>
    </source>
</evidence>
<keyword evidence="9" id="KW-0378">Hydrolase</keyword>
<name>C1MIK8_MICPC</name>
<dbReference type="eggNOG" id="KOG0734">
    <property type="taxonomic scope" value="Eukaryota"/>
</dbReference>
<dbReference type="Proteomes" id="UP000001876">
    <property type="component" value="Unassembled WGS sequence"/>
</dbReference>
<dbReference type="HAMAP" id="MF_01458">
    <property type="entry name" value="FtsH"/>
    <property type="match status" value="1"/>
</dbReference>
<evidence type="ECO:0000256" key="2">
    <source>
        <dbReference type="ARBA" id="ARBA00004325"/>
    </source>
</evidence>
<feature type="compositionally biased region" description="Low complexity" evidence="16">
    <location>
        <begin position="112"/>
        <end position="126"/>
    </location>
</feature>
<evidence type="ECO:0000256" key="14">
    <source>
        <dbReference type="ARBA" id="ARBA00023128"/>
    </source>
</evidence>
<feature type="region of interest" description="Disordered" evidence="16">
    <location>
        <begin position="88"/>
        <end position="147"/>
    </location>
</feature>
<dbReference type="Gene3D" id="3.40.50.300">
    <property type="entry name" value="P-loop containing nucleotide triphosphate hydrolases"/>
    <property type="match status" value="1"/>
</dbReference>
<evidence type="ECO:0000256" key="11">
    <source>
        <dbReference type="ARBA" id="ARBA00022840"/>
    </source>
</evidence>
<keyword evidence="14" id="KW-0496">Mitochondrion</keyword>
<dbReference type="InterPro" id="IPR037219">
    <property type="entry name" value="Peptidase_M41-like"/>
</dbReference>
<keyword evidence="5" id="KW-0645">Protease</keyword>
<dbReference type="Pfam" id="PF00004">
    <property type="entry name" value="AAA"/>
    <property type="match status" value="1"/>
</dbReference>
<dbReference type="GO" id="GO:0004176">
    <property type="term" value="F:ATP-dependent peptidase activity"/>
    <property type="evidence" value="ECO:0007669"/>
    <property type="project" value="InterPro"/>
</dbReference>
<dbReference type="MEROPS" id="M41.018"/>